<protein>
    <submittedName>
        <fullName evidence="1">Uncharacterized protein</fullName>
    </submittedName>
</protein>
<feature type="non-terminal residue" evidence="1">
    <location>
        <position position="45"/>
    </location>
</feature>
<evidence type="ECO:0000313" key="1">
    <source>
        <dbReference type="EMBL" id="EHO62052.1"/>
    </source>
</evidence>
<proteinExistence type="predicted"/>
<dbReference type="STRING" id="742743.HMPREF9453_02023"/>
<dbReference type="AlphaFoldDB" id="H1D335"/>
<dbReference type="HOGENOM" id="CLU_3226097_0_0_9"/>
<reference evidence="1 2" key="1">
    <citation type="submission" date="2011-11" db="EMBL/GenBank/DDBJ databases">
        <title>The Genome Sequence of Dialister succinatiphilus YIT 11850.</title>
        <authorList>
            <consortium name="The Broad Institute Genome Sequencing Platform"/>
            <person name="Earl A."/>
            <person name="Ward D."/>
            <person name="Feldgarden M."/>
            <person name="Gevers D."/>
            <person name="Morotomi M."/>
            <person name="Young S.K."/>
            <person name="Zeng Q."/>
            <person name="Gargeya S."/>
            <person name="Fitzgerald M."/>
            <person name="Haas B."/>
            <person name="Abouelleil A."/>
            <person name="Alvarado L."/>
            <person name="Arachchi H.M."/>
            <person name="Berlin A."/>
            <person name="Brown A."/>
            <person name="Chapman S.B."/>
            <person name="Dunbar C."/>
            <person name="Gearin G."/>
            <person name="Goldberg J."/>
            <person name="Griggs A."/>
            <person name="Gujja S."/>
            <person name="Heiman D."/>
            <person name="Howarth C."/>
            <person name="Lui A."/>
            <person name="MacDonald P.J.P."/>
            <person name="Montmayeur A."/>
            <person name="Murphy C."/>
            <person name="Neiman D."/>
            <person name="Pearson M."/>
            <person name="Priest M."/>
            <person name="Roberts A."/>
            <person name="Saif S."/>
            <person name="Shea T."/>
            <person name="Sisk P."/>
            <person name="Stolte C."/>
            <person name="Sykes S."/>
            <person name="Wortman J."/>
            <person name="Nusbaum C."/>
            <person name="Birren B."/>
        </authorList>
    </citation>
    <scope>NUCLEOTIDE SEQUENCE [LARGE SCALE GENOMIC DNA]</scope>
    <source>
        <strain evidence="1 2">YIT 11850</strain>
    </source>
</reference>
<sequence>MTPENWYTALLKRKATSGNRELVRQYGAWLYSRRLTAPSGLRVEP</sequence>
<dbReference type="Proteomes" id="UP000003277">
    <property type="component" value="Unassembled WGS sequence"/>
</dbReference>
<keyword evidence="2" id="KW-1185">Reference proteome</keyword>
<name>H1D335_9FIRM</name>
<evidence type="ECO:0000313" key="2">
    <source>
        <dbReference type="Proteomes" id="UP000003277"/>
    </source>
</evidence>
<comment type="caution">
    <text evidence="1">The sequence shown here is derived from an EMBL/GenBank/DDBJ whole genome shotgun (WGS) entry which is preliminary data.</text>
</comment>
<gene>
    <name evidence="1" type="ORF">HMPREF9453_02023</name>
</gene>
<accession>H1D335</accession>
<organism evidence="1 2">
    <name type="scientific">Dialister succinatiphilus YIT 11850</name>
    <dbReference type="NCBI Taxonomy" id="742743"/>
    <lineage>
        <taxon>Bacteria</taxon>
        <taxon>Bacillati</taxon>
        <taxon>Bacillota</taxon>
        <taxon>Negativicutes</taxon>
        <taxon>Veillonellales</taxon>
        <taxon>Veillonellaceae</taxon>
        <taxon>Dialister</taxon>
    </lineage>
</organism>
<dbReference type="EMBL" id="ADLT01000074">
    <property type="protein sequence ID" value="EHO62052.1"/>
    <property type="molecule type" value="Genomic_DNA"/>
</dbReference>